<dbReference type="Proteomes" id="UP000308508">
    <property type="component" value="Unassembled WGS sequence"/>
</dbReference>
<dbReference type="RefSeq" id="WP_138346854.1">
    <property type="nucleotide sequence ID" value="NZ_SROY01000001.1"/>
</dbReference>
<evidence type="ECO:0000313" key="2">
    <source>
        <dbReference type="Proteomes" id="UP000308508"/>
    </source>
</evidence>
<accession>A0A5R9PI82</accession>
<reference evidence="1 2" key="1">
    <citation type="submission" date="2019-04" db="EMBL/GenBank/DDBJ databases">
        <authorList>
            <person name="Grouzdev D.S."/>
            <person name="Nazina T.N."/>
        </authorList>
    </citation>
    <scope>NUCLEOTIDE SEQUENCE [LARGE SCALE GENOMIC DNA]</scope>
    <source>
        <strain evidence="1 2">SHC 3-19</strain>
    </source>
</reference>
<proteinExistence type="predicted"/>
<keyword evidence="2" id="KW-1185">Reference proteome</keyword>
<dbReference type="AlphaFoldDB" id="A0A5R9PI82"/>
<evidence type="ECO:0000313" key="1">
    <source>
        <dbReference type="EMBL" id="TLX22703.1"/>
    </source>
</evidence>
<sequence length="83" mass="9263">MRTVQAVDKQGIESAVQNHPQLFPCFQGGYAGAFAKHKTDLKQKVTVDIPGFSLLQHHRLSRFIHIQEARASQPARLSNQPKG</sequence>
<protein>
    <submittedName>
        <fullName evidence="1">Uncharacterized protein</fullName>
    </submittedName>
</protein>
<dbReference type="EMBL" id="SROY01000001">
    <property type="protein sequence ID" value="TLX22703.1"/>
    <property type="molecule type" value="Genomic_DNA"/>
</dbReference>
<organism evidence="1 2">
    <name type="scientific">Thermomonas fusca</name>
    <dbReference type="NCBI Taxonomy" id="215690"/>
    <lineage>
        <taxon>Bacteria</taxon>
        <taxon>Pseudomonadati</taxon>
        <taxon>Pseudomonadota</taxon>
        <taxon>Gammaproteobacteria</taxon>
        <taxon>Lysobacterales</taxon>
        <taxon>Lysobacteraceae</taxon>
        <taxon>Thermomonas</taxon>
    </lineage>
</organism>
<comment type="caution">
    <text evidence="1">The sequence shown here is derived from an EMBL/GenBank/DDBJ whole genome shotgun (WGS) entry which is preliminary data.</text>
</comment>
<name>A0A5R9PI82_9GAMM</name>
<gene>
    <name evidence="1" type="ORF">E5S66_01335</name>
</gene>